<sequence>MTSNIPMLDDIAYYVLLIKINIVYLVFKNCKAAHLTAIKSQTHTHKIKTTILCFGHPSGMPPINNLQAPMSLYLNAWRKSQFFLDIQKTKVGACWITRKDDPLPVDLGSLWKSLVGFNLK</sequence>
<name>A0A2D4HPX0_MICLE</name>
<keyword evidence="1" id="KW-1133">Transmembrane helix</keyword>
<keyword evidence="1" id="KW-0812">Transmembrane</keyword>
<keyword evidence="1" id="KW-0472">Membrane</keyword>
<reference evidence="2" key="2">
    <citation type="submission" date="2017-11" db="EMBL/GenBank/DDBJ databases">
        <title>Coralsnake Venomics: Analyses of Venom Gland Transcriptomes and Proteomes of Six Brazilian Taxa.</title>
        <authorList>
            <person name="Aird S.D."/>
            <person name="Jorge da Silva N."/>
            <person name="Qiu L."/>
            <person name="Villar-Briones A."/>
            <person name="Aparecida-Saddi V."/>
            <person name="Campos-Telles M.P."/>
            <person name="Grau M."/>
            <person name="Mikheyev A.S."/>
        </authorList>
    </citation>
    <scope>NUCLEOTIDE SEQUENCE</scope>
    <source>
        <tissue evidence="2">Venom_gland</tissue>
    </source>
</reference>
<evidence type="ECO:0000313" key="2">
    <source>
        <dbReference type="EMBL" id="LAA73993.1"/>
    </source>
</evidence>
<dbReference type="EMBL" id="IACK01049689">
    <property type="protein sequence ID" value="LAA73993.1"/>
    <property type="molecule type" value="Transcribed_RNA"/>
</dbReference>
<evidence type="ECO:0000256" key="1">
    <source>
        <dbReference type="SAM" id="Phobius"/>
    </source>
</evidence>
<reference evidence="2" key="1">
    <citation type="submission" date="2017-07" db="EMBL/GenBank/DDBJ databases">
        <authorList>
            <person name="Mikheyev A."/>
            <person name="Grau M."/>
        </authorList>
    </citation>
    <scope>NUCLEOTIDE SEQUENCE</scope>
    <source>
        <tissue evidence="2">Venom_gland</tissue>
    </source>
</reference>
<organism evidence="2">
    <name type="scientific">Micrurus lemniscatus lemniscatus</name>
    <dbReference type="NCBI Taxonomy" id="129467"/>
    <lineage>
        <taxon>Eukaryota</taxon>
        <taxon>Metazoa</taxon>
        <taxon>Chordata</taxon>
        <taxon>Craniata</taxon>
        <taxon>Vertebrata</taxon>
        <taxon>Euteleostomi</taxon>
        <taxon>Lepidosauria</taxon>
        <taxon>Squamata</taxon>
        <taxon>Bifurcata</taxon>
        <taxon>Unidentata</taxon>
        <taxon>Episquamata</taxon>
        <taxon>Toxicofera</taxon>
        <taxon>Serpentes</taxon>
        <taxon>Colubroidea</taxon>
        <taxon>Elapidae</taxon>
        <taxon>Elapinae</taxon>
        <taxon>Micrurus</taxon>
    </lineage>
</organism>
<feature type="transmembrane region" description="Helical" evidence="1">
    <location>
        <begin position="12"/>
        <end position="30"/>
    </location>
</feature>
<protein>
    <submittedName>
        <fullName evidence="2">Uncharacterized protein</fullName>
    </submittedName>
</protein>
<dbReference type="AlphaFoldDB" id="A0A2D4HPX0"/>
<proteinExistence type="predicted"/>
<accession>A0A2D4HPX0</accession>